<dbReference type="Proteomes" id="UP001620262">
    <property type="component" value="Unassembled WGS sequence"/>
</dbReference>
<dbReference type="InterPro" id="IPR016541">
    <property type="entry name" value="UCP008505"/>
</dbReference>
<proteinExistence type="predicted"/>
<dbReference type="RefSeq" id="WP_404674825.1">
    <property type="nucleotide sequence ID" value="NZ_JBJDOT010000004.1"/>
</dbReference>
<organism evidence="1 2">
    <name type="scientific">Pseudoalteromonas rhizosphaerae</name>
    <dbReference type="NCBI Taxonomy" id="2518973"/>
    <lineage>
        <taxon>Bacteria</taxon>
        <taxon>Pseudomonadati</taxon>
        <taxon>Pseudomonadota</taxon>
        <taxon>Gammaproteobacteria</taxon>
        <taxon>Alteromonadales</taxon>
        <taxon>Pseudoalteromonadaceae</taxon>
        <taxon>Pseudoalteromonas</taxon>
    </lineage>
</organism>
<comment type="caution">
    <text evidence="1">The sequence shown here is derived from an EMBL/GenBank/DDBJ whole genome shotgun (WGS) entry which is preliminary data.</text>
</comment>
<gene>
    <name evidence="1" type="ORF">ACI2JU_04635</name>
</gene>
<dbReference type="Pfam" id="PF14367">
    <property type="entry name" value="DUF4411"/>
    <property type="match status" value="1"/>
</dbReference>
<dbReference type="EMBL" id="JBJDOT010000004">
    <property type="protein sequence ID" value="MFK3863159.1"/>
    <property type="molecule type" value="Genomic_DNA"/>
</dbReference>
<evidence type="ECO:0000313" key="1">
    <source>
        <dbReference type="EMBL" id="MFK3863159.1"/>
    </source>
</evidence>
<protein>
    <submittedName>
        <fullName evidence="1">DUF4411 family protein</fullName>
    </submittedName>
</protein>
<sequence>MNYLFDANTFIEAKNRYYRMNVCPAYWDWLIHSHAEGKIFSIDMIKAELLQGNDDLTAWIKVQPQMFVSESDDATQEAFVKVAEYVMTLNHMNKGTHEEFLSVADPWLVAKAIVTGATIVTHEHFDQYIKKKILIPNIAKYFGVECINTFEVLDKLDAEFILSP</sequence>
<accession>A0ABW8KTL2</accession>
<dbReference type="SUPFAM" id="SSF88723">
    <property type="entry name" value="PIN domain-like"/>
    <property type="match status" value="1"/>
</dbReference>
<name>A0ABW8KTL2_9GAMM</name>
<dbReference type="InterPro" id="IPR029060">
    <property type="entry name" value="PIN-like_dom_sf"/>
</dbReference>
<evidence type="ECO:0000313" key="2">
    <source>
        <dbReference type="Proteomes" id="UP001620262"/>
    </source>
</evidence>
<keyword evidence="2" id="KW-1185">Reference proteome</keyword>
<reference evidence="1 2" key="1">
    <citation type="submission" date="2024-11" db="EMBL/GenBank/DDBJ databases">
        <title>The Natural Products Discovery Center: Release of the First 8490 Sequenced Strains for Exploring Actinobacteria Biosynthetic Diversity.</title>
        <authorList>
            <person name="Kalkreuter E."/>
            <person name="Kautsar S.A."/>
            <person name="Yang D."/>
            <person name="Bader C.D."/>
            <person name="Teijaro C.N."/>
            <person name="Fluegel L."/>
            <person name="Davis C.M."/>
            <person name="Simpson J.R."/>
            <person name="Lauterbach L."/>
            <person name="Steele A.D."/>
            <person name="Gui C."/>
            <person name="Meng S."/>
            <person name="Li G."/>
            <person name="Viehrig K."/>
            <person name="Ye F."/>
            <person name="Su P."/>
            <person name="Kiefer A.F."/>
            <person name="Nichols A."/>
            <person name="Cepeda A.J."/>
            <person name="Yan W."/>
            <person name="Fan B."/>
            <person name="Jiang Y."/>
            <person name="Adhikari A."/>
            <person name="Zheng C.-J."/>
            <person name="Schuster L."/>
            <person name="Cowan T.M."/>
            <person name="Smanski M.J."/>
            <person name="Chevrette M.G."/>
            <person name="De Carvalho L.P.S."/>
            <person name="Shen B."/>
        </authorList>
    </citation>
    <scope>NUCLEOTIDE SEQUENCE [LARGE SCALE GENOMIC DNA]</scope>
    <source>
        <strain evidence="1 2">NPDC078403</strain>
    </source>
</reference>